<name>A0A4D7JUN9_9BACT</name>
<evidence type="ECO:0000256" key="1">
    <source>
        <dbReference type="SAM" id="Phobius"/>
    </source>
</evidence>
<dbReference type="KEGG" id="fpf:DCC35_16935"/>
<sequence>MKILDWVLEYGYPSMIIMLFIYNFFTSLNFNSNNEPTSWNIVSKIIITLSSGVIFKEIYKLIIRHLTTLIKT</sequence>
<feature type="transmembrane region" description="Helical" evidence="1">
    <location>
        <begin position="37"/>
        <end position="55"/>
    </location>
</feature>
<gene>
    <name evidence="2" type="ORF">DCC35_16935</name>
</gene>
<dbReference type="Proteomes" id="UP000298616">
    <property type="component" value="Chromosome"/>
</dbReference>
<dbReference type="EMBL" id="CP028923">
    <property type="protein sequence ID" value="QCK16302.1"/>
    <property type="molecule type" value="Genomic_DNA"/>
</dbReference>
<keyword evidence="1" id="KW-1133">Transmembrane helix</keyword>
<dbReference type="AlphaFoldDB" id="A0A4D7JUN9"/>
<evidence type="ECO:0000313" key="3">
    <source>
        <dbReference type="Proteomes" id="UP000298616"/>
    </source>
</evidence>
<proteinExistence type="predicted"/>
<reference evidence="2 3" key="1">
    <citation type="submission" date="2018-04" db="EMBL/GenBank/DDBJ databases">
        <title>Complete genome uncultured novel isolate.</title>
        <authorList>
            <person name="Merlino G."/>
        </authorList>
    </citation>
    <scope>NUCLEOTIDE SEQUENCE [LARGE SCALE GENOMIC DNA]</scope>
    <source>
        <strain evidence="3">R1DC9</strain>
    </source>
</reference>
<organism evidence="2 3">
    <name type="scientific">Mangrovivirga cuniculi</name>
    <dbReference type="NCBI Taxonomy" id="2715131"/>
    <lineage>
        <taxon>Bacteria</taxon>
        <taxon>Pseudomonadati</taxon>
        <taxon>Bacteroidota</taxon>
        <taxon>Cytophagia</taxon>
        <taxon>Cytophagales</taxon>
        <taxon>Mangrovivirgaceae</taxon>
        <taxon>Mangrovivirga</taxon>
    </lineage>
</organism>
<keyword evidence="3" id="KW-1185">Reference proteome</keyword>
<protein>
    <submittedName>
        <fullName evidence="2">Uncharacterized protein</fullName>
    </submittedName>
</protein>
<feature type="transmembrane region" description="Helical" evidence="1">
    <location>
        <begin position="7"/>
        <end position="25"/>
    </location>
</feature>
<evidence type="ECO:0000313" key="2">
    <source>
        <dbReference type="EMBL" id="QCK16302.1"/>
    </source>
</evidence>
<keyword evidence="1" id="KW-0812">Transmembrane</keyword>
<accession>A0A4D7JUN9</accession>
<keyword evidence="1" id="KW-0472">Membrane</keyword>